<organism evidence="2 3">
    <name type="scientific">Methylorubrum populi (strain ATCC BAA-705 / NCIMB 13946 / BJ001)</name>
    <name type="common">Methylobacterium populi</name>
    <dbReference type="NCBI Taxonomy" id="441620"/>
    <lineage>
        <taxon>Bacteria</taxon>
        <taxon>Pseudomonadati</taxon>
        <taxon>Pseudomonadota</taxon>
        <taxon>Alphaproteobacteria</taxon>
        <taxon>Hyphomicrobiales</taxon>
        <taxon>Methylobacteriaceae</taxon>
        <taxon>Methylorubrum</taxon>
    </lineage>
</organism>
<dbReference type="HOGENOM" id="CLU_1675830_0_0_5"/>
<reference evidence="2" key="1">
    <citation type="submission" date="2008-04" db="EMBL/GenBank/DDBJ databases">
        <title>Complete sequence of chromosome of Methylobacterium populi BJ001.</title>
        <authorList>
            <consortium name="US DOE Joint Genome Institute"/>
            <person name="Copeland A."/>
            <person name="Lucas S."/>
            <person name="Lapidus A."/>
            <person name="Glavina del Rio T."/>
            <person name="Dalin E."/>
            <person name="Tice H."/>
            <person name="Bruce D."/>
            <person name="Goodwin L."/>
            <person name="Pitluck S."/>
            <person name="Chertkov O."/>
            <person name="Brettin T."/>
            <person name="Detter J.C."/>
            <person name="Han C."/>
            <person name="Kuske C.R."/>
            <person name="Schmutz J."/>
            <person name="Larimer F."/>
            <person name="Land M."/>
            <person name="Hauser L."/>
            <person name="Kyrpides N."/>
            <person name="Mikhailova N."/>
            <person name="Marx C."/>
            <person name="Richardson P."/>
        </authorList>
    </citation>
    <scope>NUCLEOTIDE SEQUENCE [LARGE SCALE GENOMIC DNA]</scope>
    <source>
        <strain evidence="2">BJ001</strain>
    </source>
</reference>
<dbReference type="Proteomes" id="UP000007136">
    <property type="component" value="Chromosome"/>
</dbReference>
<name>B1ZF33_METPB</name>
<evidence type="ECO:0000313" key="2">
    <source>
        <dbReference type="EMBL" id="ACB78280.1"/>
    </source>
</evidence>
<sequence>MVQIFTSLEPRSGAEVVQIFTSFALDPCVPGSDDPGMTQTAPALVSARKRTAGQLAILERMAKDERKREDAERKRRERAERKAAGLPDPRELDRALVDAIRDAPLTGTHGAEDRTHPHAVHVLGIVRRAAHALQRRGYLLAGTVPALVARISRDTVG</sequence>
<evidence type="ECO:0000256" key="1">
    <source>
        <dbReference type="SAM" id="MobiDB-lite"/>
    </source>
</evidence>
<dbReference type="AlphaFoldDB" id="B1ZF33"/>
<protein>
    <submittedName>
        <fullName evidence="2">Uncharacterized protein</fullName>
    </submittedName>
</protein>
<feature type="region of interest" description="Disordered" evidence="1">
    <location>
        <begin position="60"/>
        <end position="90"/>
    </location>
</feature>
<dbReference type="KEGG" id="mpo:Mpop_0085"/>
<proteinExistence type="predicted"/>
<evidence type="ECO:0000313" key="3">
    <source>
        <dbReference type="Proteomes" id="UP000007136"/>
    </source>
</evidence>
<dbReference type="EMBL" id="CP001029">
    <property type="protein sequence ID" value="ACB78280.1"/>
    <property type="molecule type" value="Genomic_DNA"/>
</dbReference>
<gene>
    <name evidence="2" type="ordered locus">Mpop_0085</name>
</gene>
<dbReference type="eggNOG" id="ENOG502ZZWZ">
    <property type="taxonomic scope" value="Bacteria"/>
</dbReference>
<accession>B1ZF33</accession>